<gene>
    <name evidence="1" type="ORF">AB1207_24290</name>
</gene>
<evidence type="ECO:0000313" key="2">
    <source>
        <dbReference type="Proteomes" id="UP001555826"/>
    </source>
</evidence>
<name>A0ABV3PEH3_9ACTN</name>
<proteinExistence type="predicted"/>
<dbReference type="RefSeq" id="WP_367641400.1">
    <property type="nucleotide sequence ID" value="NZ_JBFNQN010000030.1"/>
</dbReference>
<reference evidence="1 2" key="1">
    <citation type="submission" date="2024-07" db="EMBL/GenBank/DDBJ databases">
        <authorList>
            <person name="Thanompreechachai J."/>
            <person name="Duangmal K."/>
        </authorList>
    </citation>
    <scope>NUCLEOTIDE SEQUENCE [LARGE SCALE GENOMIC DNA]</scope>
    <source>
        <strain evidence="1 2">KCTC 19886</strain>
    </source>
</reference>
<evidence type="ECO:0008006" key="3">
    <source>
        <dbReference type="Google" id="ProtNLM"/>
    </source>
</evidence>
<dbReference type="PROSITE" id="PS51257">
    <property type="entry name" value="PROKAR_LIPOPROTEIN"/>
    <property type="match status" value="1"/>
</dbReference>
<dbReference type="Proteomes" id="UP001555826">
    <property type="component" value="Unassembled WGS sequence"/>
</dbReference>
<organism evidence="1 2">
    <name type="scientific">Kineococcus endophyticus</name>
    <dbReference type="NCBI Taxonomy" id="1181883"/>
    <lineage>
        <taxon>Bacteria</taxon>
        <taxon>Bacillati</taxon>
        <taxon>Actinomycetota</taxon>
        <taxon>Actinomycetes</taxon>
        <taxon>Kineosporiales</taxon>
        <taxon>Kineosporiaceae</taxon>
        <taxon>Kineococcus</taxon>
    </lineage>
</organism>
<dbReference type="EMBL" id="JBFNQN010000030">
    <property type="protein sequence ID" value="MEW9267872.1"/>
    <property type="molecule type" value="Genomic_DNA"/>
</dbReference>
<sequence>MHPRVVVLPALAVLFLAGCSDEPKTEDAQNIGFCVAPSADFAASEHVEVEFRHDGKVVATTSTDVGSAIGVQVPTGAIDVYVDGKPYGQATSYGPSTLDEDGQLRGSIYISGPGCPTESPIG</sequence>
<comment type="caution">
    <text evidence="1">The sequence shown here is derived from an EMBL/GenBank/DDBJ whole genome shotgun (WGS) entry which is preliminary data.</text>
</comment>
<protein>
    <recommendedName>
        <fullName evidence="3">Lipoprotein</fullName>
    </recommendedName>
</protein>
<keyword evidence="2" id="KW-1185">Reference proteome</keyword>
<accession>A0ABV3PEH3</accession>
<evidence type="ECO:0000313" key="1">
    <source>
        <dbReference type="EMBL" id="MEW9267872.1"/>
    </source>
</evidence>